<evidence type="ECO:0000313" key="3">
    <source>
        <dbReference type="Proteomes" id="UP000291116"/>
    </source>
</evidence>
<gene>
    <name evidence="2" type="ORF">PSNMU_V1.4_AUG-EV-PASAV3_0073720</name>
</gene>
<feature type="region of interest" description="Disordered" evidence="1">
    <location>
        <begin position="182"/>
        <end position="203"/>
    </location>
</feature>
<organism evidence="2 3">
    <name type="scientific">Pseudo-nitzschia multistriata</name>
    <dbReference type="NCBI Taxonomy" id="183589"/>
    <lineage>
        <taxon>Eukaryota</taxon>
        <taxon>Sar</taxon>
        <taxon>Stramenopiles</taxon>
        <taxon>Ochrophyta</taxon>
        <taxon>Bacillariophyta</taxon>
        <taxon>Bacillariophyceae</taxon>
        <taxon>Bacillariophycidae</taxon>
        <taxon>Bacillariales</taxon>
        <taxon>Bacillariaceae</taxon>
        <taxon>Pseudo-nitzschia</taxon>
    </lineage>
</organism>
<evidence type="ECO:0000256" key="1">
    <source>
        <dbReference type="SAM" id="MobiDB-lite"/>
    </source>
</evidence>
<sequence>MDTLVLEDHVSVVSKVNVLGDDTHEGNHSQSSVVDFLVLVVNPSLVRVVDPVGGSQEIARYVSGAVLDLLREPLDGTAAQHELEPANGGEFLGGLKGVVAEGRVEGGVDSGGVEVPSEAGSHGDASVLELGLAVHVHGGIVLVLGKTDGVKETHGCGDSNHVLVLPGGQRRCLLLLLGRSKGGAGVRKEKRAKEKQPSKTMHG</sequence>
<evidence type="ECO:0000313" key="2">
    <source>
        <dbReference type="EMBL" id="VEU40484.1"/>
    </source>
</evidence>
<name>A0A448ZEJ6_9STRA</name>
<protein>
    <submittedName>
        <fullName evidence="2">Uncharacterized protein</fullName>
    </submittedName>
</protein>
<accession>A0A448ZEJ6</accession>
<dbReference type="Proteomes" id="UP000291116">
    <property type="component" value="Unassembled WGS sequence"/>
</dbReference>
<proteinExistence type="predicted"/>
<dbReference type="AlphaFoldDB" id="A0A448ZEJ6"/>
<dbReference type="EMBL" id="CAACVS010000283">
    <property type="protein sequence ID" value="VEU40484.1"/>
    <property type="molecule type" value="Genomic_DNA"/>
</dbReference>
<reference evidence="2 3" key="1">
    <citation type="submission" date="2019-01" db="EMBL/GenBank/DDBJ databases">
        <authorList>
            <person name="Ferrante I. M."/>
        </authorList>
    </citation>
    <scope>NUCLEOTIDE SEQUENCE [LARGE SCALE GENOMIC DNA]</scope>
    <source>
        <strain evidence="2 3">B856</strain>
    </source>
</reference>
<keyword evidence="3" id="KW-1185">Reference proteome</keyword>